<evidence type="ECO:0000313" key="10">
    <source>
        <dbReference type="Proteomes" id="UP000315995"/>
    </source>
</evidence>
<evidence type="ECO:0000256" key="3">
    <source>
        <dbReference type="ARBA" id="ARBA00012664"/>
    </source>
</evidence>
<dbReference type="NCBIfam" id="TIGR00114">
    <property type="entry name" value="lumazine-synth"/>
    <property type="match status" value="1"/>
</dbReference>
<dbReference type="EC" id="2.5.1.78" evidence="3 8"/>
<feature type="binding site" evidence="8">
    <location>
        <begin position="57"/>
        <end position="59"/>
    </location>
    <ligand>
        <name>5-amino-6-(D-ribitylamino)uracil</name>
        <dbReference type="ChEBI" id="CHEBI:15934"/>
    </ligand>
</feature>
<dbReference type="SUPFAM" id="SSF52121">
    <property type="entry name" value="Lumazine synthase"/>
    <property type="match status" value="1"/>
</dbReference>
<evidence type="ECO:0000256" key="6">
    <source>
        <dbReference type="ARBA" id="ARBA00048785"/>
    </source>
</evidence>
<evidence type="ECO:0000256" key="7">
    <source>
        <dbReference type="ARBA" id="ARBA00072606"/>
    </source>
</evidence>
<dbReference type="OrthoDB" id="9809709at2"/>
<dbReference type="GO" id="GO:0005829">
    <property type="term" value="C:cytosol"/>
    <property type="evidence" value="ECO:0007669"/>
    <property type="project" value="TreeGrafter"/>
</dbReference>
<dbReference type="GO" id="GO:0000906">
    <property type="term" value="F:6,7-dimethyl-8-ribityllumazine synthase activity"/>
    <property type="evidence" value="ECO:0007669"/>
    <property type="project" value="UniProtKB-UniRule"/>
</dbReference>
<dbReference type="GO" id="GO:0009349">
    <property type="term" value="C:riboflavin synthase complex"/>
    <property type="evidence" value="ECO:0007669"/>
    <property type="project" value="UniProtKB-UniRule"/>
</dbReference>
<dbReference type="HAMAP" id="MF_00178">
    <property type="entry name" value="Lumazine_synth"/>
    <property type="match status" value="1"/>
</dbReference>
<dbReference type="NCBIfam" id="NF000812">
    <property type="entry name" value="PRK00061.1-4"/>
    <property type="match status" value="1"/>
</dbReference>
<dbReference type="PANTHER" id="PTHR21058">
    <property type="entry name" value="6,7-DIMETHYL-8-RIBITYLLUMAZINE SYNTHASE DMRL SYNTHASE LUMAZINE SYNTHASE"/>
    <property type="match status" value="1"/>
</dbReference>
<proteinExistence type="inferred from homology"/>
<feature type="binding site" evidence="8">
    <location>
        <begin position="81"/>
        <end position="83"/>
    </location>
    <ligand>
        <name>5-amino-6-(D-ribitylamino)uracil</name>
        <dbReference type="ChEBI" id="CHEBI:15934"/>
    </ligand>
</feature>
<dbReference type="PANTHER" id="PTHR21058:SF0">
    <property type="entry name" value="6,7-DIMETHYL-8-RIBITYLLUMAZINE SYNTHASE"/>
    <property type="match status" value="1"/>
</dbReference>
<dbReference type="Gene3D" id="3.40.50.960">
    <property type="entry name" value="Lumazine/riboflavin synthase"/>
    <property type="match status" value="1"/>
</dbReference>
<dbReference type="CDD" id="cd09209">
    <property type="entry name" value="Lumazine_synthase-I"/>
    <property type="match status" value="1"/>
</dbReference>
<comment type="catalytic activity">
    <reaction evidence="6 8">
        <text>(2S)-2-hydroxy-3-oxobutyl phosphate + 5-amino-6-(D-ribitylamino)uracil = 6,7-dimethyl-8-(1-D-ribityl)lumazine + phosphate + 2 H2O + H(+)</text>
        <dbReference type="Rhea" id="RHEA:26152"/>
        <dbReference type="ChEBI" id="CHEBI:15377"/>
        <dbReference type="ChEBI" id="CHEBI:15378"/>
        <dbReference type="ChEBI" id="CHEBI:15934"/>
        <dbReference type="ChEBI" id="CHEBI:43474"/>
        <dbReference type="ChEBI" id="CHEBI:58201"/>
        <dbReference type="ChEBI" id="CHEBI:58830"/>
        <dbReference type="EC" id="2.5.1.78"/>
    </reaction>
</comment>
<accession>A0A5B8YAV3</accession>
<feature type="binding site" evidence="8">
    <location>
        <position position="114"/>
    </location>
    <ligand>
        <name>5-amino-6-(D-ribitylamino)uracil</name>
        <dbReference type="ChEBI" id="CHEBI:15934"/>
    </ligand>
</feature>
<evidence type="ECO:0000256" key="4">
    <source>
        <dbReference type="ARBA" id="ARBA00022619"/>
    </source>
</evidence>
<evidence type="ECO:0000256" key="5">
    <source>
        <dbReference type="ARBA" id="ARBA00022679"/>
    </source>
</evidence>
<dbReference type="InterPro" id="IPR002180">
    <property type="entry name" value="LS/RS"/>
</dbReference>
<comment type="function">
    <text evidence="8">Catalyzes the formation of 6,7-dimethyl-8-ribityllumazine by condensation of 5-amino-6-(D-ribitylamino)uracil with 3,4-dihydroxy-2-butanone 4-phosphate. This is the penultimate step in the biosynthesis of riboflavin.</text>
</comment>
<sequence>MPNYVEGKLTAEGKKFAIVAARWNDIFSEKLVGGACDTLVRHGVDDNDITVFRCPGSFELPQVAARVAESGDFDGIICLGVLIRGATPHFDYIAAEATKGIGSVGQDYALPVAYGVITCDTLEQAIERSGSKAGNKGAEAALAAIEMANLFAEMEASA</sequence>
<keyword evidence="5 8" id="KW-0808">Transferase</keyword>
<reference evidence="9 10" key="1">
    <citation type="submission" date="2019-06" db="EMBL/GenBank/DDBJ databases">
        <title>Persicimonas caeni gen. nov., sp. nov., a predatory bacterium isolated from solar saltern.</title>
        <authorList>
            <person name="Wang S."/>
        </authorList>
    </citation>
    <scope>NUCLEOTIDE SEQUENCE [LARGE SCALE GENOMIC DNA]</scope>
    <source>
        <strain evidence="9 10">YN101</strain>
    </source>
</reference>
<dbReference type="AlphaFoldDB" id="A0A4Y6Q012"/>
<name>A0A4Y6Q012_PERCE</name>
<evidence type="ECO:0000256" key="2">
    <source>
        <dbReference type="ARBA" id="ARBA00007424"/>
    </source>
</evidence>
<organism evidence="9 10">
    <name type="scientific">Persicimonas caeni</name>
    <dbReference type="NCBI Taxonomy" id="2292766"/>
    <lineage>
        <taxon>Bacteria</taxon>
        <taxon>Deltaproteobacteria</taxon>
        <taxon>Bradymonadales</taxon>
        <taxon>Bradymonadaceae</taxon>
        <taxon>Persicimonas</taxon>
    </lineage>
</organism>
<dbReference type="UniPathway" id="UPA00275">
    <property type="reaction ID" value="UER00404"/>
</dbReference>
<keyword evidence="10" id="KW-1185">Reference proteome</keyword>
<dbReference type="RefSeq" id="WP_141200223.1">
    <property type="nucleotide sequence ID" value="NZ_CP041186.1"/>
</dbReference>
<feature type="binding site" evidence="8">
    <location>
        <position position="128"/>
    </location>
    <ligand>
        <name>(2S)-2-hydroxy-3-oxobutyl phosphate</name>
        <dbReference type="ChEBI" id="CHEBI:58830"/>
    </ligand>
</feature>
<evidence type="ECO:0000313" key="9">
    <source>
        <dbReference type="EMBL" id="QDG53769.1"/>
    </source>
</evidence>
<protein>
    <recommendedName>
        <fullName evidence="7 8">6,7-dimethyl-8-ribityllumazine synthase</fullName>
        <shortName evidence="8">DMRL synthase</shortName>
        <shortName evidence="8">LS</shortName>
        <shortName evidence="8">Lumazine synthase</shortName>
        <ecNumber evidence="3 8">2.5.1.78</ecNumber>
    </recommendedName>
</protein>
<dbReference type="InterPro" id="IPR036467">
    <property type="entry name" value="LS/RS_sf"/>
</dbReference>
<dbReference type="Proteomes" id="UP000315995">
    <property type="component" value="Chromosome"/>
</dbReference>
<dbReference type="Pfam" id="PF00885">
    <property type="entry name" value="DMRL_synthase"/>
    <property type="match status" value="1"/>
</dbReference>
<evidence type="ECO:0000256" key="8">
    <source>
        <dbReference type="HAMAP-Rule" id="MF_00178"/>
    </source>
</evidence>
<comment type="similarity">
    <text evidence="2 8">Belongs to the DMRL synthase family.</text>
</comment>
<feature type="binding site" evidence="8">
    <location>
        <begin position="86"/>
        <end position="87"/>
    </location>
    <ligand>
        <name>(2S)-2-hydroxy-3-oxobutyl phosphate</name>
        <dbReference type="ChEBI" id="CHEBI:58830"/>
    </ligand>
</feature>
<dbReference type="GO" id="GO:0009231">
    <property type="term" value="P:riboflavin biosynthetic process"/>
    <property type="evidence" value="ECO:0007669"/>
    <property type="project" value="UniProtKB-UniRule"/>
</dbReference>
<evidence type="ECO:0000256" key="1">
    <source>
        <dbReference type="ARBA" id="ARBA00004917"/>
    </source>
</evidence>
<dbReference type="InterPro" id="IPR034964">
    <property type="entry name" value="LS"/>
</dbReference>
<gene>
    <name evidence="8" type="primary">ribH</name>
    <name evidence="9" type="ORF">FIV42_24405</name>
</gene>
<dbReference type="FunFam" id="3.40.50.960:FF:000001">
    <property type="entry name" value="6,7-dimethyl-8-ribityllumazine synthase"/>
    <property type="match status" value="1"/>
</dbReference>
<keyword evidence="4 8" id="KW-0686">Riboflavin biosynthesis</keyword>
<feature type="active site" description="Proton donor" evidence="8">
    <location>
        <position position="89"/>
    </location>
</feature>
<comment type="pathway">
    <text evidence="1 8">Cofactor biosynthesis; riboflavin biosynthesis; riboflavin from 2-hydroxy-3-oxobutyl phosphate and 5-amino-6-(D-ribitylamino)uracil: step 1/2.</text>
</comment>
<dbReference type="EMBL" id="CP041186">
    <property type="protein sequence ID" value="QDG53769.1"/>
    <property type="molecule type" value="Genomic_DNA"/>
</dbReference>
<feature type="binding site" evidence="8">
    <location>
        <position position="23"/>
    </location>
    <ligand>
        <name>5-amino-6-(D-ribitylamino)uracil</name>
        <dbReference type="ChEBI" id="CHEBI:15934"/>
    </ligand>
</feature>
<accession>A0A4Y6Q012</accession>